<feature type="transmembrane region" description="Helical" evidence="1">
    <location>
        <begin position="33"/>
        <end position="52"/>
    </location>
</feature>
<proteinExistence type="predicted"/>
<feature type="transmembrane region" description="Helical" evidence="1">
    <location>
        <begin position="168"/>
        <end position="189"/>
    </location>
</feature>
<dbReference type="OrthoDB" id="940913at2"/>
<dbReference type="EMBL" id="STGY01000001">
    <property type="protein sequence ID" value="THV43636.1"/>
    <property type="molecule type" value="Genomic_DNA"/>
</dbReference>
<evidence type="ECO:0000313" key="2">
    <source>
        <dbReference type="EMBL" id="THV43636.1"/>
    </source>
</evidence>
<evidence type="ECO:0000256" key="1">
    <source>
        <dbReference type="SAM" id="Phobius"/>
    </source>
</evidence>
<name>A0A4V4HSZ7_9ACTN</name>
<keyword evidence="1" id="KW-0472">Membrane</keyword>
<dbReference type="InterPro" id="IPR025333">
    <property type="entry name" value="DUF4239"/>
</dbReference>
<feature type="transmembrane region" description="Helical" evidence="1">
    <location>
        <begin position="195"/>
        <end position="215"/>
    </location>
</feature>
<keyword evidence="3" id="KW-1185">Reference proteome</keyword>
<comment type="caution">
    <text evidence="2">The sequence shown here is derived from an EMBL/GenBank/DDBJ whole genome shotgun (WGS) entry which is preliminary data.</text>
</comment>
<gene>
    <name evidence="2" type="ORF">FAB82_00855</name>
</gene>
<sequence length="248" mass="27769">MSSAGAIAVTAIVQHFASPTELERNNEIGTTMFELITVLYAIVLAFVLITAWESVNQAGHVTYDEAGELVNVYWAAESLPDEQRDELRVAARDYTESVIEHEWVDMQQLRDVDAETLLLIDRMQAPISEVDTENEATQARIDDTRDHVRAVSEYRTERIFQAQRGLTSSMWTVLVPGALLVFAVMLTLGTPTKRYKLVLVGLVSGMVVLMLFATYQLEFPFSRGGEVEPAAYQTALERFDAIDAQYTP</sequence>
<dbReference type="AlphaFoldDB" id="A0A4V4HSZ7"/>
<protein>
    <submittedName>
        <fullName evidence="2">DUF4239 domain-containing protein</fullName>
    </submittedName>
</protein>
<dbReference type="Pfam" id="PF14023">
    <property type="entry name" value="Bestrophin-like"/>
    <property type="match status" value="1"/>
</dbReference>
<keyword evidence="1" id="KW-1133">Transmembrane helix</keyword>
<evidence type="ECO:0000313" key="3">
    <source>
        <dbReference type="Proteomes" id="UP000308760"/>
    </source>
</evidence>
<dbReference type="Proteomes" id="UP000308760">
    <property type="component" value="Unassembled WGS sequence"/>
</dbReference>
<keyword evidence="1" id="KW-0812">Transmembrane</keyword>
<accession>A0A4V4HSZ7</accession>
<organism evidence="2 3">
    <name type="scientific">Glycomyces buryatensis</name>
    <dbReference type="NCBI Taxonomy" id="2570927"/>
    <lineage>
        <taxon>Bacteria</taxon>
        <taxon>Bacillati</taxon>
        <taxon>Actinomycetota</taxon>
        <taxon>Actinomycetes</taxon>
        <taxon>Glycomycetales</taxon>
        <taxon>Glycomycetaceae</taxon>
        <taxon>Glycomyces</taxon>
    </lineage>
</organism>
<reference evidence="2 3" key="2">
    <citation type="submission" date="2019-05" db="EMBL/GenBank/DDBJ databases">
        <title>Glycomyces buryatensis sp. nov.</title>
        <authorList>
            <person name="Nikitina E."/>
        </authorList>
    </citation>
    <scope>NUCLEOTIDE SEQUENCE [LARGE SCALE GENOMIC DNA]</scope>
    <source>
        <strain evidence="2 3">18</strain>
    </source>
</reference>
<dbReference type="RefSeq" id="WP_136532634.1">
    <property type="nucleotide sequence ID" value="NZ_STGY01000001.1"/>
</dbReference>
<reference evidence="3" key="1">
    <citation type="submission" date="2019-04" db="EMBL/GenBank/DDBJ databases">
        <title>Nocardioides xinjiangensis sp. nov.</title>
        <authorList>
            <person name="Liu S."/>
        </authorList>
    </citation>
    <scope>NUCLEOTIDE SEQUENCE [LARGE SCALE GENOMIC DNA]</scope>
    <source>
        <strain evidence="3">18</strain>
    </source>
</reference>